<dbReference type="InterPro" id="IPR045865">
    <property type="entry name" value="ACT-like_dom_sf"/>
</dbReference>
<sequence length="381" mass="41638">MTESMNLIGAQVTFLEFNAHVERTKADSAGIEISQDEYVAIQVDGQGLDAGQRVLELTAPLAMAGMYVDAVFSRSCVVTSSTGVRSADWHNRSIFFITTYFSDYVLVPVRARHTVVTTLQQRGFVFSAEAEAYVSQLSPMLHHNYSLNSPSRERPQTASSSGSETRPHSSSMPSTPPAKDIPELQIRTFTKLMKNGIEPTVDTTLRLFSCTGSRECDGGSVRQLKEDLMQVLLASNPPNPLKHESSGRTLQDIDDTHDVDYAARFLSMTLSSEPVSILMEEHLLSQLGKTLFGAKAEEDALVPIIFDLRALGWTATGIVGGVAGRLSQGPVTDQLEEEDIEQVEISFLSSAKAGSVIVQAKQLKKALRALEMGIEEVKGRR</sequence>
<proteinExistence type="predicted"/>
<protein>
    <recommendedName>
        <fullName evidence="4">CASTOR ACT domain-containing protein</fullName>
    </recommendedName>
</protein>
<evidence type="ECO:0000313" key="2">
    <source>
        <dbReference type="EMBL" id="KAK5089813.1"/>
    </source>
</evidence>
<name>A0ABR0K7M6_9EURO</name>
<feature type="compositionally biased region" description="Polar residues" evidence="1">
    <location>
        <begin position="145"/>
        <end position="173"/>
    </location>
</feature>
<dbReference type="PANTHER" id="PTHR31131">
    <property type="entry name" value="CHROMOSOME 1, WHOLE GENOME SHOTGUN SEQUENCE"/>
    <property type="match status" value="1"/>
</dbReference>
<dbReference type="InterPro" id="IPR051719">
    <property type="entry name" value="CASTOR_mTORC1"/>
</dbReference>
<comment type="caution">
    <text evidence="2">The sequence shown here is derived from an EMBL/GenBank/DDBJ whole genome shotgun (WGS) entry which is preliminary data.</text>
</comment>
<organism evidence="2 3">
    <name type="scientific">Lithohypha guttulata</name>
    <dbReference type="NCBI Taxonomy" id="1690604"/>
    <lineage>
        <taxon>Eukaryota</taxon>
        <taxon>Fungi</taxon>
        <taxon>Dikarya</taxon>
        <taxon>Ascomycota</taxon>
        <taxon>Pezizomycotina</taxon>
        <taxon>Eurotiomycetes</taxon>
        <taxon>Chaetothyriomycetidae</taxon>
        <taxon>Chaetothyriales</taxon>
        <taxon>Trichomeriaceae</taxon>
        <taxon>Lithohypha</taxon>
    </lineage>
</organism>
<evidence type="ECO:0000313" key="3">
    <source>
        <dbReference type="Proteomes" id="UP001345013"/>
    </source>
</evidence>
<dbReference type="EMBL" id="JAVRRG010000070">
    <property type="protein sequence ID" value="KAK5089813.1"/>
    <property type="molecule type" value="Genomic_DNA"/>
</dbReference>
<dbReference type="Proteomes" id="UP001345013">
    <property type="component" value="Unassembled WGS sequence"/>
</dbReference>
<feature type="region of interest" description="Disordered" evidence="1">
    <location>
        <begin position="144"/>
        <end position="181"/>
    </location>
</feature>
<dbReference type="SUPFAM" id="SSF55021">
    <property type="entry name" value="ACT-like"/>
    <property type="match status" value="1"/>
</dbReference>
<evidence type="ECO:0008006" key="4">
    <source>
        <dbReference type="Google" id="ProtNLM"/>
    </source>
</evidence>
<accession>A0ABR0K7M6</accession>
<keyword evidence="3" id="KW-1185">Reference proteome</keyword>
<dbReference type="PANTHER" id="PTHR31131:SF6">
    <property type="entry name" value="CASTOR ACT DOMAIN-CONTAINING PROTEIN"/>
    <property type="match status" value="1"/>
</dbReference>
<evidence type="ECO:0000256" key="1">
    <source>
        <dbReference type="SAM" id="MobiDB-lite"/>
    </source>
</evidence>
<dbReference type="Gene3D" id="3.30.2130.10">
    <property type="entry name" value="VC0802-like"/>
    <property type="match status" value="2"/>
</dbReference>
<gene>
    <name evidence="2" type="ORF">LTR24_005866</name>
</gene>
<reference evidence="2 3" key="1">
    <citation type="submission" date="2023-08" db="EMBL/GenBank/DDBJ databases">
        <title>Black Yeasts Isolated from many extreme environments.</title>
        <authorList>
            <person name="Coleine C."/>
            <person name="Stajich J.E."/>
            <person name="Selbmann L."/>
        </authorList>
    </citation>
    <scope>NUCLEOTIDE SEQUENCE [LARGE SCALE GENOMIC DNA]</scope>
    <source>
        <strain evidence="2 3">CCFEE 5885</strain>
    </source>
</reference>